<dbReference type="PRINTS" id="PR00344">
    <property type="entry name" value="BCTRLSENSOR"/>
</dbReference>
<dbReference type="CDD" id="cd06225">
    <property type="entry name" value="HAMP"/>
    <property type="match status" value="1"/>
</dbReference>
<name>A0A7W9WQQ3_9BURK</name>
<evidence type="ECO:0000256" key="8">
    <source>
        <dbReference type="ARBA" id="ARBA00022741"/>
    </source>
</evidence>
<keyword evidence="8 14" id="KW-0547">Nucleotide-binding</keyword>
<dbReference type="EMBL" id="JACHBW010000005">
    <property type="protein sequence ID" value="MBB6102330.1"/>
    <property type="molecule type" value="Genomic_DNA"/>
</dbReference>
<dbReference type="InterPro" id="IPR003594">
    <property type="entry name" value="HATPase_dom"/>
</dbReference>
<dbReference type="Gene3D" id="6.10.340.10">
    <property type="match status" value="1"/>
</dbReference>
<dbReference type="PROSITE" id="PS50885">
    <property type="entry name" value="HAMP"/>
    <property type="match status" value="1"/>
</dbReference>
<comment type="catalytic activity">
    <reaction evidence="1 14">
        <text>ATP + protein L-histidine = ADP + protein N-phospho-L-histidine.</text>
        <dbReference type="EC" id="2.7.13.3"/>
    </reaction>
</comment>
<keyword evidence="6 14" id="KW-0808">Transferase</keyword>
<feature type="domain" description="HAMP" evidence="16">
    <location>
        <begin position="210"/>
        <end position="263"/>
    </location>
</feature>
<keyword evidence="9 14" id="KW-0418">Kinase</keyword>
<protein>
    <recommendedName>
        <fullName evidence="14">Sensor protein</fullName>
        <ecNumber evidence="14">2.7.13.3</ecNumber>
    </recommendedName>
</protein>
<evidence type="ECO:0000256" key="4">
    <source>
        <dbReference type="ARBA" id="ARBA00022519"/>
    </source>
</evidence>
<dbReference type="SMART" id="SM00387">
    <property type="entry name" value="HATPase_c"/>
    <property type="match status" value="1"/>
</dbReference>
<comment type="caution">
    <text evidence="17">The sequence shown here is derived from an EMBL/GenBank/DDBJ whole genome shotgun (WGS) entry which is preliminary data.</text>
</comment>
<dbReference type="Pfam" id="PF21085">
    <property type="entry name" value="CusS"/>
    <property type="match status" value="1"/>
</dbReference>
<evidence type="ECO:0000256" key="13">
    <source>
        <dbReference type="ARBA" id="ARBA00023136"/>
    </source>
</evidence>
<evidence type="ECO:0000256" key="12">
    <source>
        <dbReference type="ARBA" id="ARBA00023012"/>
    </source>
</evidence>
<dbReference type="InterPro" id="IPR036890">
    <property type="entry name" value="HATPase_C_sf"/>
</dbReference>
<dbReference type="Pfam" id="PF00512">
    <property type="entry name" value="HisKA"/>
    <property type="match status" value="1"/>
</dbReference>
<dbReference type="Pfam" id="PF02518">
    <property type="entry name" value="HATPase_c"/>
    <property type="match status" value="1"/>
</dbReference>
<dbReference type="InterPro" id="IPR048590">
    <property type="entry name" value="CusS-like_sensor"/>
</dbReference>
<dbReference type="EC" id="2.7.13.3" evidence="14"/>
<gene>
    <name evidence="17" type="ORF">F4827_002179</name>
</gene>
<dbReference type="CDD" id="cd00082">
    <property type="entry name" value="HisKA"/>
    <property type="match status" value="1"/>
</dbReference>
<dbReference type="GO" id="GO:0005886">
    <property type="term" value="C:plasma membrane"/>
    <property type="evidence" value="ECO:0007669"/>
    <property type="project" value="UniProtKB-SubCell"/>
</dbReference>
<dbReference type="SMART" id="SM00304">
    <property type="entry name" value="HAMP"/>
    <property type="match status" value="1"/>
</dbReference>
<dbReference type="PANTHER" id="PTHR45436">
    <property type="entry name" value="SENSOR HISTIDINE KINASE YKOH"/>
    <property type="match status" value="1"/>
</dbReference>
<keyword evidence="4 14" id="KW-0997">Cell inner membrane</keyword>
<dbReference type="Gene3D" id="1.10.287.130">
    <property type="match status" value="1"/>
</dbReference>
<dbReference type="SMART" id="SM00388">
    <property type="entry name" value="HisKA"/>
    <property type="match status" value="1"/>
</dbReference>
<keyword evidence="3 14" id="KW-1003">Cell membrane</keyword>
<evidence type="ECO:0000256" key="1">
    <source>
        <dbReference type="ARBA" id="ARBA00000085"/>
    </source>
</evidence>
<dbReference type="InterPro" id="IPR005467">
    <property type="entry name" value="His_kinase_dom"/>
</dbReference>
<evidence type="ECO:0000259" key="16">
    <source>
        <dbReference type="PROSITE" id="PS50885"/>
    </source>
</evidence>
<accession>A0A7W9WQQ3</accession>
<dbReference type="PROSITE" id="PS50109">
    <property type="entry name" value="HIS_KIN"/>
    <property type="match status" value="1"/>
</dbReference>
<feature type="transmembrane region" description="Helical" evidence="14">
    <location>
        <begin position="190"/>
        <end position="209"/>
    </location>
</feature>
<sequence length="489" mass="53508">MARRSLALTLALLFSATTFAVFACVGWYLYVALAHQVRKQDDQDIVLAARHVRRLAAELGSAQDARDHALRLSSAVLGNQALALRIVDAQGHPVAAHDEGATFDEPPRPLDDAVTANDIDLSAARAGALVLAPDARIVDTAIREWRSVQGVPVRSIAFDVALRNGETVRVGIARDLRGPLSLLDSYRDTLGLAGSIGTLVVLLGSYALVRLALRPLRQIADQSREVTAYRLDRPIRVKHIPSELATLVESLNAMLERLHAGFQRLSQFTTDLAHDMRTPLSNLRGATEIALARPRSDDEYQAVLASNLEECERLSRMIENVIFLARAEHPRFEMRRRAFDLRDELERIAEYFEGLADEAGLAISVQGSASLSADVELLRRALSNLLANALRYTPPGGTIVLAVQAHEATLDIMVENPGTPIPPEHLERIFERFYRADPSRTRGPESTGAGASAGLGLAIVRTVMELHGGKVRAESDARSTRFILSFPRA</sequence>
<dbReference type="SUPFAM" id="SSF55874">
    <property type="entry name" value="ATPase domain of HSP90 chaperone/DNA topoisomerase II/histidine kinase"/>
    <property type="match status" value="1"/>
</dbReference>
<keyword evidence="13 14" id="KW-0472">Membrane</keyword>
<evidence type="ECO:0000256" key="9">
    <source>
        <dbReference type="ARBA" id="ARBA00022777"/>
    </source>
</evidence>
<evidence type="ECO:0000256" key="6">
    <source>
        <dbReference type="ARBA" id="ARBA00022679"/>
    </source>
</evidence>
<keyword evidence="18" id="KW-1185">Reference proteome</keyword>
<keyword evidence="11 14" id="KW-1133">Transmembrane helix</keyword>
<comment type="function">
    <text evidence="14">Member of a two-component regulatory system.</text>
</comment>
<feature type="domain" description="Histidine kinase" evidence="15">
    <location>
        <begin position="271"/>
        <end position="489"/>
    </location>
</feature>
<dbReference type="GO" id="GO:0005524">
    <property type="term" value="F:ATP binding"/>
    <property type="evidence" value="ECO:0007669"/>
    <property type="project" value="UniProtKB-KW"/>
</dbReference>
<evidence type="ECO:0000256" key="11">
    <source>
        <dbReference type="ARBA" id="ARBA00022989"/>
    </source>
</evidence>
<dbReference type="Proteomes" id="UP000571554">
    <property type="component" value="Unassembled WGS sequence"/>
</dbReference>
<comment type="subcellular location">
    <subcellularLocation>
        <location evidence="2">Cell inner membrane</location>
        <topology evidence="2">Multi-pass membrane protein</topology>
    </subcellularLocation>
</comment>
<organism evidence="17 18">
    <name type="scientific">Paraburkholderia bannensis</name>
    <dbReference type="NCBI Taxonomy" id="765414"/>
    <lineage>
        <taxon>Bacteria</taxon>
        <taxon>Pseudomonadati</taxon>
        <taxon>Pseudomonadota</taxon>
        <taxon>Betaproteobacteria</taxon>
        <taxon>Burkholderiales</taxon>
        <taxon>Burkholderiaceae</taxon>
        <taxon>Paraburkholderia</taxon>
    </lineage>
</organism>
<dbReference type="InterPro" id="IPR006290">
    <property type="entry name" value="CztS_silS_copS"/>
</dbReference>
<keyword evidence="12 14" id="KW-0902">Two-component regulatory system</keyword>
<keyword evidence="10 14" id="KW-0067">ATP-binding</keyword>
<dbReference type="RefSeq" id="WP_183723876.1">
    <property type="nucleotide sequence ID" value="NZ_JACHBW010000005.1"/>
</dbReference>
<dbReference type="SUPFAM" id="SSF47384">
    <property type="entry name" value="Homodimeric domain of signal transducing histidine kinase"/>
    <property type="match status" value="1"/>
</dbReference>
<evidence type="ECO:0000256" key="5">
    <source>
        <dbReference type="ARBA" id="ARBA00022553"/>
    </source>
</evidence>
<evidence type="ECO:0000256" key="10">
    <source>
        <dbReference type="ARBA" id="ARBA00022840"/>
    </source>
</evidence>
<dbReference type="AlphaFoldDB" id="A0A7W9WQQ3"/>
<dbReference type="InterPro" id="IPR004358">
    <property type="entry name" value="Sig_transdc_His_kin-like_C"/>
</dbReference>
<evidence type="ECO:0000256" key="14">
    <source>
        <dbReference type="RuleBase" id="RU364088"/>
    </source>
</evidence>
<dbReference type="InterPro" id="IPR036097">
    <property type="entry name" value="HisK_dim/P_sf"/>
</dbReference>
<dbReference type="Gene3D" id="3.30.565.10">
    <property type="entry name" value="Histidine kinase-like ATPase, C-terminal domain"/>
    <property type="match status" value="1"/>
</dbReference>
<evidence type="ECO:0000256" key="2">
    <source>
        <dbReference type="ARBA" id="ARBA00004429"/>
    </source>
</evidence>
<evidence type="ECO:0000259" key="15">
    <source>
        <dbReference type="PROSITE" id="PS50109"/>
    </source>
</evidence>
<dbReference type="NCBIfam" id="TIGR01386">
    <property type="entry name" value="cztS_silS_copS"/>
    <property type="match status" value="1"/>
</dbReference>
<dbReference type="InterPro" id="IPR003661">
    <property type="entry name" value="HisK_dim/P_dom"/>
</dbReference>
<dbReference type="InterPro" id="IPR050428">
    <property type="entry name" value="TCS_sensor_his_kinase"/>
</dbReference>
<dbReference type="Pfam" id="PF00672">
    <property type="entry name" value="HAMP"/>
    <property type="match status" value="1"/>
</dbReference>
<keyword evidence="7 14" id="KW-0812">Transmembrane</keyword>
<keyword evidence="5" id="KW-0597">Phosphoprotein</keyword>
<dbReference type="PROSITE" id="PS51257">
    <property type="entry name" value="PROKAR_LIPOPROTEIN"/>
    <property type="match status" value="1"/>
</dbReference>
<dbReference type="PANTHER" id="PTHR45436:SF15">
    <property type="entry name" value="SENSOR HISTIDINE KINASE CUSS"/>
    <property type="match status" value="1"/>
</dbReference>
<evidence type="ECO:0000313" key="17">
    <source>
        <dbReference type="EMBL" id="MBB6102330.1"/>
    </source>
</evidence>
<dbReference type="CDD" id="cd00075">
    <property type="entry name" value="HATPase"/>
    <property type="match status" value="1"/>
</dbReference>
<dbReference type="FunFam" id="3.30.565.10:FF:000006">
    <property type="entry name" value="Sensor histidine kinase WalK"/>
    <property type="match status" value="1"/>
</dbReference>
<proteinExistence type="predicted"/>
<evidence type="ECO:0000256" key="3">
    <source>
        <dbReference type="ARBA" id="ARBA00022475"/>
    </source>
</evidence>
<dbReference type="GO" id="GO:0000155">
    <property type="term" value="F:phosphorelay sensor kinase activity"/>
    <property type="evidence" value="ECO:0007669"/>
    <property type="project" value="InterPro"/>
</dbReference>
<evidence type="ECO:0000256" key="7">
    <source>
        <dbReference type="ARBA" id="ARBA00022692"/>
    </source>
</evidence>
<dbReference type="InterPro" id="IPR003660">
    <property type="entry name" value="HAMP_dom"/>
</dbReference>
<evidence type="ECO:0000313" key="18">
    <source>
        <dbReference type="Proteomes" id="UP000571554"/>
    </source>
</evidence>
<reference evidence="17 18" key="1">
    <citation type="submission" date="2020-08" db="EMBL/GenBank/DDBJ databases">
        <title>Above-ground endophytic microbial communities from plants in different locations in the United States.</title>
        <authorList>
            <person name="Frank C."/>
        </authorList>
    </citation>
    <scope>NUCLEOTIDE SEQUENCE [LARGE SCALE GENOMIC DNA]</scope>
    <source>
        <strain evidence="17 18">WP4_2_2</strain>
    </source>
</reference>